<dbReference type="InterPro" id="IPR032710">
    <property type="entry name" value="NTF2-like_dom_sf"/>
</dbReference>
<organism evidence="2 3">
    <name type="scientific">candidate division LCP-89 bacterium B3_LCP</name>
    <dbReference type="NCBI Taxonomy" id="2012998"/>
    <lineage>
        <taxon>Bacteria</taxon>
        <taxon>Pseudomonadati</taxon>
        <taxon>Bacteria division LCP-89</taxon>
    </lineage>
</organism>
<evidence type="ECO:0000256" key="1">
    <source>
        <dbReference type="SAM" id="SignalP"/>
    </source>
</evidence>
<sequence>MGKIKRAFSSLLLIAVFIALMAGCENQEKAIVERNKAIVHRAYKEAINAHNVDILEEMLADDYVRHSQSSPPKLQEIRSKEIFLNFVQQHFVAFPDWNEEVNFIIAEGDKVAFSTTGTGTHRGKMGEFAPTGKRVKLEHLAVHRIDENGKIAETWVSWDNVAFLTQLGIFPPPGEGSE</sequence>
<feature type="signal peptide" evidence="1">
    <location>
        <begin position="1"/>
        <end position="21"/>
    </location>
</feature>
<dbReference type="PANTHER" id="PTHR38436:SF1">
    <property type="entry name" value="ESTER CYCLASE"/>
    <property type="match status" value="1"/>
</dbReference>
<proteinExistence type="predicted"/>
<feature type="chain" id="PRO_5022032072" evidence="1">
    <location>
        <begin position="22"/>
        <end position="178"/>
    </location>
</feature>
<dbReference type="Proteomes" id="UP000319619">
    <property type="component" value="Unassembled WGS sequence"/>
</dbReference>
<dbReference type="Pfam" id="PF07366">
    <property type="entry name" value="SnoaL"/>
    <property type="match status" value="1"/>
</dbReference>
<reference evidence="2 3" key="1">
    <citation type="submission" date="2017-06" db="EMBL/GenBank/DDBJ databases">
        <title>Novel microbial phyla capable of carbon fixation and sulfur reduction in deep-sea sediments.</title>
        <authorList>
            <person name="Huang J."/>
            <person name="Baker B."/>
            <person name="Wang Y."/>
        </authorList>
    </citation>
    <scope>NUCLEOTIDE SEQUENCE [LARGE SCALE GENOMIC DNA]</scope>
    <source>
        <strain evidence="2">B3_LCP</strain>
    </source>
</reference>
<evidence type="ECO:0000313" key="2">
    <source>
        <dbReference type="EMBL" id="TKJ41788.1"/>
    </source>
</evidence>
<dbReference type="PANTHER" id="PTHR38436">
    <property type="entry name" value="POLYKETIDE CYCLASE SNOAL-LIKE DOMAIN"/>
    <property type="match status" value="1"/>
</dbReference>
<accession>A0A532V3S0</accession>
<keyword evidence="1" id="KW-0732">Signal</keyword>
<evidence type="ECO:0000313" key="3">
    <source>
        <dbReference type="Proteomes" id="UP000319619"/>
    </source>
</evidence>
<comment type="caution">
    <text evidence="2">The sequence shown here is derived from an EMBL/GenBank/DDBJ whole genome shotgun (WGS) entry which is preliminary data.</text>
</comment>
<dbReference type="AlphaFoldDB" id="A0A532V3S0"/>
<dbReference type="EMBL" id="NJBN01000002">
    <property type="protein sequence ID" value="TKJ41788.1"/>
    <property type="molecule type" value="Genomic_DNA"/>
</dbReference>
<name>A0A532V3S0_UNCL8</name>
<dbReference type="PROSITE" id="PS51257">
    <property type="entry name" value="PROKAR_LIPOPROTEIN"/>
    <property type="match status" value="1"/>
</dbReference>
<dbReference type="Gene3D" id="3.10.450.50">
    <property type="match status" value="1"/>
</dbReference>
<gene>
    <name evidence="2" type="ORF">CEE37_04255</name>
</gene>
<dbReference type="GO" id="GO:0030638">
    <property type="term" value="P:polyketide metabolic process"/>
    <property type="evidence" value="ECO:0007669"/>
    <property type="project" value="InterPro"/>
</dbReference>
<dbReference type="SUPFAM" id="SSF54427">
    <property type="entry name" value="NTF2-like"/>
    <property type="match status" value="1"/>
</dbReference>
<protein>
    <submittedName>
        <fullName evidence="2">Ester cyclase</fullName>
    </submittedName>
</protein>
<dbReference type="InterPro" id="IPR009959">
    <property type="entry name" value="Cyclase_SnoaL-like"/>
</dbReference>